<dbReference type="EMBL" id="EQ962658">
    <property type="protein sequence ID" value="EED13544.1"/>
    <property type="molecule type" value="Genomic_DNA"/>
</dbReference>
<dbReference type="OrthoDB" id="4221657at2759"/>
<dbReference type="VEuPathDB" id="FungiDB:TSTA_098000"/>
<proteinExistence type="predicted"/>
<organism evidence="1 2">
    <name type="scientific">Talaromyces stipitatus (strain ATCC 10500 / CBS 375.48 / QM 6759 / NRRL 1006)</name>
    <name type="common">Penicillium stipitatum</name>
    <dbReference type="NCBI Taxonomy" id="441959"/>
    <lineage>
        <taxon>Eukaryota</taxon>
        <taxon>Fungi</taxon>
        <taxon>Dikarya</taxon>
        <taxon>Ascomycota</taxon>
        <taxon>Pezizomycotina</taxon>
        <taxon>Eurotiomycetes</taxon>
        <taxon>Eurotiomycetidae</taxon>
        <taxon>Eurotiales</taxon>
        <taxon>Trichocomaceae</taxon>
        <taxon>Talaromyces</taxon>
        <taxon>Talaromyces sect. Talaromyces</taxon>
    </lineage>
</organism>
<dbReference type="SUPFAM" id="SSF48403">
    <property type="entry name" value="Ankyrin repeat"/>
    <property type="match status" value="1"/>
</dbReference>
<dbReference type="Pfam" id="PF12796">
    <property type="entry name" value="Ank_2"/>
    <property type="match status" value="1"/>
</dbReference>
<evidence type="ECO:0000313" key="1">
    <source>
        <dbReference type="EMBL" id="EED13544.1"/>
    </source>
</evidence>
<sequence>MTALQWASLQGHHRTRLLDKEADVNVQGGKYGNALLAAVQTGYLEFVQRLLDKGANANSTGIIRGNVPRATPDGGDQTC</sequence>
<dbReference type="InParanoid" id="B8MM32"/>
<keyword evidence="2" id="KW-1185">Reference proteome</keyword>
<dbReference type="Proteomes" id="UP000001745">
    <property type="component" value="Unassembled WGS sequence"/>
</dbReference>
<reference evidence="2" key="1">
    <citation type="journal article" date="2015" name="Genome Announc.">
        <title>Genome sequence of the AIDS-associated pathogen Penicillium marneffei (ATCC18224) and its near taxonomic relative Talaromyces stipitatus (ATCC10500).</title>
        <authorList>
            <person name="Nierman W.C."/>
            <person name="Fedorova-Abrams N.D."/>
            <person name="Andrianopoulos A."/>
        </authorList>
    </citation>
    <scope>NUCLEOTIDE SEQUENCE [LARGE SCALE GENOMIC DNA]</scope>
    <source>
        <strain evidence="2">ATCC 10500 / CBS 375.48 / QM 6759 / NRRL 1006</strain>
    </source>
</reference>
<dbReference type="AlphaFoldDB" id="B8MM32"/>
<accession>B8MM32</accession>
<evidence type="ECO:0000313" key="2">
    <source>
        <dbReference type="Proteomes" id="UP000001745"/>
    </source>
</evidence>
<dbReference type="InterPro" id="IPR036770">
    <property type="entry name" value="Ankyrin_rpt-contain_sf"/>
</dbReference>
<dbReference type="InterPro" id="IPR002110">
    <property type="entry name" value="Ankyrin_rpt"/>
</dbReference>
<dbReference type="Gene3D" id="1.25.40.20">
    <property type="entry name" value="Ankyrin repeat-containing domain"/>
    <property type="match status" value="1"/>
</dbReference>
<gene>
    <name evidence="1" type="ORF">TSTA_098000</name>
</gene>
<name>B8MM32_TALSN</name>
<dbReference type="GeneID" id="8108439"/>
<protein>
    <submittedName>
        <fullName evidence="1">Uncharacterized protein</fullName>
    </submittedName>
</protein>
<dbReference type="HOGENOM" id="CLU_000134_45_11_1"/>
<dbReference type="STRING" id="441959.B8MM32"/>
<dbReference type="RefSeq" id="XP_002485782.1">
    <property type="nucleotide sequence ID" value="XM_002485737.1"/>
</dbReference>
<dbReference type="PhylomeDB" id="B8MM32"/>